<reference evidence="1 2" key="1">
    <citation type="submission" date="2020-08" db="EMBL/GenBank/DDBJ databases">
        <title>Genomic Encyclopedia of Type Strains, Phase IV (KMG-IV): sequencing the most valuable type-strain genomes for metagenomic binning, comparative biology and taxonomic classification.</title>
        <authorList>
            <person name="Goeker M."/>
        </authorList>
    </citation>
    <scope>NUCLEOTIDE SEQUENCE [LARGE SCALE GENOMIC DNA]</scope>
    <source>
        <strain evidence="1 2">YC6723</strain>
    </source>
</reference>
<dbReference type="AlphaFoldDB" id="A0A840F3E9"/>
<gene>
    <name evidence="1" type="ORF">GGQ80_001769</name>
</gene>
<keyword evidence="2" id="KW-1185">Reference proteome</keyword>
<accession>A0A840F3E9</accession>
<proteinExistence type="predicted"/>
<sequence>MAETMEAAIATEKRLKNWRRDWKIARIERDNPHWADLAVGLGLPPLDD</sequence>
<dbReference type="GO" id="GO:0004519">
    <property type="term" value="F:endonuclease activity"/>
    <property type="evidence" value="ECO:0007669"/>
    <property type="project" value="UniProtKB-KW"/>
</dbReference>
<keyword evidence="1" id="KW-0255">Endonuclease</keyword>
<keyword evidence="1" id="KW-0540">Nuclease</keyword>
<evidence type="ECO:0000313" key="2">
    <source>
        <dbReference type="Proteomes" id="UP000529795"/>
    </source>
</evidence>
<protein>
    <submittedName>
        <fullName evidence="1">Putative GIY-YIG superfamily endonuclease</fullName>
    </submittedName>
</protein>
<name>A0A840F3E9_9SPHN</name>
<organism evidence="1 2">
    <name type="scientific">Sphingomonas jinjuensis</name>
    <dbReference type="NCBI Taxonomy" id="535907"/>
    <lineage>
        <taxon>Bacteria</taxon>
        <taxon>Pseudomonadati</taxon>
        <taxon>Pseudomonadota</taxon>
        <taxon>Alphaproteobacteria</taxon>
        <taxon>Sphingomonadales</taxon>
        <taxon>Sphingomonadaceae</taxon>
        <taxon>Sphingomonas</taxon>
    </lineage>
</organism>
<dbReference type="EMBL" id="JACIEV010000004">
    <property type="protein sequence ID" value="MBB4153863.1"/>
    <property type="molecule type" value="Genomic_DNA"/>
</dbReference>
<evidence type="ECO:0000313" key="1">
    <source>
        <dbReference type="EMBL" id="MBB4153863.1"/>
    </source>
</evidence>
<dbReference type="Proteomes" id="UP000529795">
    <property type="component" value="Unassembled WGS sequence"/>
</dbReference>
<keyword evidence="1" id="KW-0378">Hydrolase</keyword>
<comment type="caution">
    <text evidence="1">The sequence shown here is derived from an EMBL/GenBank/DDBJ whole genome shotgun (WGS) entry which is preliminary data.</text>
</comment>